<dbReference type="PANTHER" id="PTHR28032:SF1">
    <property type="entry name" value="FI02826P"/>
    <property type="match status" value="1"/>
</dbReference>
<evidence type="ECO:0000256" key="2">
    <source>
        <dbReference type="ARBA" id="ARBA00023242"/>
    </source>
</evidence>
<feature type="compositionally biased region" description="Basic and acidic residues" evidence="4">
    <location>
        <begin position="122"/>
        <end position="136"/>
    </location>
</feature>
<evidence type="ECO:0000256" key="4">
    <source>
        <dbReference type="SAM" id="MobiDB-lite"/>
    </source>
</evidence>
<feature type="region of interest" description="Disordered" evidence="4">
    <location>
        <begin position="63"/>
        <end position="136"/>
    </location>
</feature>
<name>A0A9W8K4A2_9AGAR</name>
<dbReference type="OrthoDB" id="10061064at2759"/>
<comment type="subcellular location">
    <subcellularLocation>
        <location evidence="3">Cytoplasm</location>
    </subcellularLocation>
    <subcellularLocation>
        <location evidence="3">Nucleus</location>
    </subcellularLocation>
</comment>
<evidence type="ECO:0000313" key="5">
    <source>
        <dbReference type="EMBL" id="KAJ3514228.1"/>
    </source>
</evidence>
<evidence type="ECO:0000256" key="3">
    <source>
        <dbReference type="RuleBase" id="RU368013"/>
    </source>
</evidence>
<comment type="function">
    <text evidence="3">Involved in ubiquitin-mediated protein degradation. Regulatory factor in the ubiquitin/proteasome pathway that controls the turnover of proteasome substrates. Targets proteasomes to the nucleus and facilitates the degradation of nuclear proteins.</text>
</comment>
<comment type="caution">
    <text evidence="5">The sequence shown here is derived from an EMBL/GenBank/DDBJ whole genome shotgun (WGS) entry which is preliminary data.</text>
</comment>
<dbReference type="Gene3D" id="1.20.58.1590">
    <property type="entry name" value="Tethering factor for nuclear proteasome Cut8/Sts1"/>
    <property type="match status" value="1"/>
</dbReference>
<keyword evidence="3" id="KW-0963">Cytoplasm</keyword>
<protein>
    <recommendedName>
        <fullName evidence="3">Tethering factor for nuclear proteasome STS1</fullName>
    </recommendedName>
</protein>
<evidence type="ECO:0000256" key="1">
    <source>
        <dbReference type="ARBA" id="ARBA00006199"/>
    </source>
</evidence>
<accession>A0A9W8K4A2</accession>
<proteinExistence type="inferred from homology"/>
<dbReference type="GO" id="GO:0071630">
    <property type="term" value="P:nuclear protein quality control by the ubiquitin-proteasome system"/>
    <property type="evidence" value="ECO:0007669"/>
    <property type="project" value="UniProtKB-UniRule"/>
</dbReference>
<dbReference type="Proteomes" id="UP001148786">
    <property type="component" value="Unassembled WGS sequence"/>
</dbReference>
<dbReference type="GO" id="GO:0015031">
    <property type="term" value="P:protein transport"/>
    <property type="evidence" value="ECO:0007669"/>
    <property type="project" value="UniProtKB-UniRule"/>
</dbReference>
<dbReference type="GO" id="GO:0005737">
    <property type="term" value="C:cytoplasm"/>
    <property type="evidence" value="ECO:0007669"/>
    <property type="project" value="UniProtKB-SubCell"/>
</dbReference>
<reference evidence="5" key="1">
    <citation type="submission" date="2022-07" db="EMBL/GenBank/DDBJ databases">
        <title>Genome Sequence of Agrocybe chaxingu.</title>
        <authorList>
            <person name="Buettner E."/>
        </authorList>
    </citation>
    <scope>NUCLEOTIDE SEQUENCE</scope>
    <source>
        <strain evidence="5">MP-N11</strain>
    </source>
</reference>
<comment type="similarity">
    <text evidence="1 3">Belongs to the cut8/STS1 family.</text>
</comment>
<dbReference type="InterPro" id="IPR038422">
    <property type="entry name" value="Cut8/Sts1_sf"/>
</dbReference>
<dbReference type="PANTHER" id="PTHR28032">
    <property type="entry name" value="FI02826P"/>
    <property type="match status" value="1"/>
</dbReference>
<gene>
    <name evidence="5" type="ORF">NLJ89_g2492</name>
</gene>
<keyword evidence="3" id="KW-0653">Protein transport</keyword>
<feature type="compositionally biased region" description="Basic and acidic residues" evidence="4">
    <location>
        <begin position="89"/>
        <end position="105"/>
    </location>
</feature>
<keyword evidence="2 3" id="KW-0539">Nucleus</keyword>
<feature type="compositionally biased region" description="Polar residues" evidence="4">
    <location>
        <begin position="275"/>
        <end position="286"/>
    </location>
</feature>
<evidence type="ECO:0000313" key="6">
    <source>
        <dbReference type="Proteomes" id="UP001148786"/>
    </source>
</evidence>
<dbReference type="Pfam" id="PF08559">
    <property type="entry name" value="Cut8"/>
    <property type="match status" value="1"/>
</dbReference>
<dbReference type="GO" id="GO:0031144">
    <property type="term" value="P:proteasome localization"/>
    <property type="evidence" value="ECO:0007669"/>
    <property type="project" value="UniProtKB-UniRule"/>
</dbReference>
<dbReference type="AlphaFoldDB" id="A0A9W8K4A2"/>
<comment type="subunit">
    <text evidence="3">Binds the proteasome.</text>
</comment>
<organism evidence="5 6">
    <name type="scientific">Agrocybe chaxingu</name>
    <dbReference type="NCBI Taxonomy" id="84603"/>
    <lineage>
        <taxon>Eukaryota</taxon>
        <taxon>Fungi</taxon>
        <taxon>Dikarya</taxon>
        <taxon>Basidiomycota</taxon>
        <taxon>Agaricomycotina</taxon>
        <taxon>Agaricomycetes</taxon>
        <taxon>Agaricomycetidae</taxon>
        <taxon>Agaricales</taxon>
        <taxon>Agaricineae</taxon>
        <taxon>Strophariaceae</taxon>
        <taxon>Agrocybe</taxon>
    </lineage>
</organism>
<keyword evidence="3" id="KW-0813">Transport</keyword>
<keyword evidence="6" id="KW-1185">Reference proteome</keyword>
<dbReference type="GO" id="GO:0070628">
    <property type="term" value="F:proteasome binding"/>
    <property type="evidence" value="ECO:0007669"/>
    <property type="project" value="TreeGrafter"/>
</dbReference>
<dbReference type="GO" id="GO:0031965">
    <property type="term" value="C:nuclear membrane"/>
    <property type="evidence" value="ECO:0007669"/>
    <property type="project" value="TreeGrafter"/>
</dbReference>
<dbReference type="EMBL" id="JANKHO010000155">
    <property type="protein sequence ID" value="KAJ3514228.1"/>
    <property type="molecule type" value="Genomic_DNA"/>
</dbReference>
<sequence>MANVLHPHIDFHPRPVLHAPSPFGFGFGLGPTGSSAMSSTGWGSATPGHTNPAAFQQLASSIAQSANSCRPQKRRIEHDEESEGSRYSTPRDESMGRSPTPERPKRAAPKRARVVNSLNATSKEENSLTKDKHPHEEEGVDIGVLIGSSTLLPTAAVDRFGSYLASLPPQSLLPILAGLLKAQPSLKSTILPLIPRPSAQEAIEALKKASQKLHEKYPYSSGSVFSSQPLFGVPQPAMRDEYILNRIRPHVVEFVSTCVSYLPYFSYKPPPPQPTNKQSTSSSPIQSMHHDKFQPAETFRFLADVTKLISDHQPLMISELEPLILPRLTQEWKTWLENLDRLVNRDGFLLSVHVVRSWEVEIEKLAESRAQGLSHLMRTVLQHYPLKEGWENRLRGTPPMQF</sequence>
<dbReference type="InterPro" id="IPR013868">
    <property type="entry name" value="Cut8/Sts1_fam"/>
</dbReference>
<feature type="region of interest" description="Disordered" evidence="4">
    <location>
        <begin position="270"/>
        <end position="289"/>
    </location>
</feature>